<proteinExistence type="predicted"/>
<protein>
    <submittedName>
        <fullName evidence="3">Copper amine oxidase N-terminal domain-containing protein</fullName>
    </submittedName>
</protein>
<feature type="signal peptide" evidence="1">
    <location>
        <begin position="1"/>
        <end position="22"/>
    </location>
</feature>
<dbReference type="Gene3D" id="3.30.457.10">
    <property type="entry name" value="Copper amine oxidase-like, N-terminal domain"/>
    <property type="match status" value="1"/>
</dbReference>
<comment type="caution">
    <text evidence="3">The sequence shown here is derived from an EMBL/GenBank/DDBJ whole genome shotgun (WGS) entry which is preliminary data.</text>
</comment>
<dbReference type="RefSeq" id="WP_127725234.1">
    <property type="nucleotide sequence ID" value="NZ_RLIH01000017.1"/>
</dbReference>
<dbReference type="AlphaFoldDB" id="A0A437S4Y1"/>
<dbReference type="OrthoDB" id="1684927at2"/>
<evidence type="ECO:0000259" key="2">
    <source>
        <dbReference type="Pfam" id="PF07833"/>
    </source>
</evidence>
<dbReference type="EMBL" id="RLIH01000017">
    <property type="protein sequence ID" value="RVU54027.1"/>
    <property type="molecule type" value="Genomic_DNA"/>
</dbReference>
<dbReference type="Pfam" id="PF07833">
    <property type="entry name" value="Cu_amine_oxidN1"/>
    <property type="match status" value="1"/>
</dbReference>
<evidence type="ECO:0000256" key="1">
    <source>
        <dbReference type="SAM" id="SignalP"/>
    </source>
</evidence>
<keyword evidence="1" id="KW-0732">Signal</keyword>
<dbReference type="SUPFAM" id="SSF55383">
    <property type="entry name" value="Copper amine oxidase, domain N"/>
    <property type="match status" value="1"/>
</dbReference>
<dbReference type="InterPro" id="IPR012854">
    <property type="entry name" value="Cu_amine_oxidase-like_N"/>
</dbReference>
<feature type="domain" description="Copper amine oxidase-like N-terminal" evidence="2">
    <location>
        <begin position="236"/>
        <end position="311"/>
    </location>
</feature>
<gene>
    <name evidence="3" type="ORF">EF514_09645</name>
</gene>
<evidence type="ECO:0000313" key="4">
    <source>
        <dbReference type="Proteomes" id="UP000288812"/>
    </source>
</evidence>
<sequence>MLKKLLLVPVLILSLLPVSAFAESTTDIPEKEYVLHNGEIKSIVKEEDEKTISEILFKYNEDDKENEIRLSISDKTLILNGENSEKAKAEDIVEGAEITVAYPSKTPVGMSFPPVLSPKLIIIQGETPIFLKVSSFNDSLVSSDNLLKLNLSEDVKILDENLTAKTAEDIKGNTLAVLYGVSTRSIPAQTTPNLVVILDNNVEQTEDKEPMEVNREKIVIGGEEMTLKNSLLSDDLFPLREISESMEFKITWKDSDKSIEIEKDDLKVTILNNEYESEVNFENPKRVQGVTYVPQEFFSELLKVNVTLENGVYQFKN</sequence>
<feature type="chain" id="PRO_5019323834" evidence="1">
    <location>
        <begin position="23"/>
        <end position="317"/>
    </location>
</feature>
<dbReference type="Proteomes" id="UP000288812">
    <property type="component" value="Unassembled WGS sequence"/>
</dbReference>
<reference evidence="3 4" key="1">
    <citation type="submission" date="2018-11" db="EMBL/GenBank/DDBJ databases">
        <title>Genome sequencing and assembly of Anaerosphaera sp. nov., GS7-6-2.</title>
        <authorList>
            <person name="Rettenmaier R."/>
            <person name="Liebl W."/>
            <person name="Zverlov V."/>
        </authorList>
    </citation>
    <scope>NUCLEOTIDE SEQUENCE [LARGE SCALE GENOMIC DNA]</scope>
    <source>
        <strain evidence="3 4">GS7-6-2</strain>
    </source>
</reference>
<keyword evidence="4" id="KW-1185">Reference proteome</keyword>
<dbReference type="InterPro" id="IPR036582">
    <property type="entry name" value="Mao_N_sf"/>
</dbReference>
<organism evidence="3 4">
    <name type="scientific">Anaerosphaera multitolerans</name>
    <dbReference type="NCBI Taxonomy" id="2487351"/>
    <lineage>
        <taxon>Bacteria</taxon>
        <taxon>Bacillati</taxon>
        <taxon>Bacillota</taxon>
        <taxon>Tissierellia</taxon>
        <taxon>Tissierellales</taxon>
        <taxon>Peptoniphilaceae</taxon>
        <taxon>Anaerosphaera</taxon>
    </lineage>
</organism>
<evidence type="ECO:0000313" key="3">
    <source>
        <dbReference type="EMBL" id="RVU54027.1"/>
    </source>
</evidence>
<accession>A0A437S4Y1</accession>
<name>A0A437S4Y1_9FIRM</name>